<dbReference type="InterPro" id="IPR002130">
    <property type="entry name" value="Cyclophilin-type_PPIase_dom"/>
</dbReference>
<comment type="function">
    <text evidence="1 2">PPIases accelerate the folding of proteins. It catalyzes the cis-trans isomerization of proline imidic peptide bonds in oligopeptides.</text>
</comment>
<dbReference type="InterPro" id="IPR029000">
    <property type="entry name" value="Cyclophilin-like_dom_sf"/>
</dbReference>
<accession>A0ABW6QRJ5</accession>
<dbReference type="EC" id="5.2.1.8" evidence="2"/>
<feature type="domain" description="PPIase cyclophilin-type" evidence="3">
    <location>
        <begin position="93"/>
        <end position="235"/>
    </location>
</feature>
<dbReference type="InterPro" id="IPR044666">
    <property type="entry name" value="Cyclophilin_A-like"/>
</dbReference>
<sequence length="238" mass="24648">MSSEVQGRHLGNKWRFGVPRGVLRVVGVAAVAAALAAFASGGVSADTWSVRTQQPAQCNAPAEGAVTARTYPAPGPATEPGASYAATLDTTCGAIQIDLDPAAPQTVNSFAFLSNEQYFNHTKCHRITTDGIYVLQCGDPTATGTGGPGYQIPDENLAGATYPAGTVAMANAGPNTNGSQFFLVYRDSQLPPNYTPFGRITGGLDTLQSVAALGTRDGGPDGAPRDDVVLNKVETFKK</sequence>
<gene>
    <name evidence="4" type="ORF">ACFYV7_13725</name>
</gene>
<comment type="catalytic activity">
    <reaction evidence="2">
        <text>[protein]-peptidylproline (omega=180) = [protein]-peptidylproline (omega=0)</text>
        <dbReference type="Rhea" id="RHEA:16237"/>
        <dbReference type="Rhea" id="RHEA-COMP:10747"/>
        <dbReference type="Rhea" id="RHEA-COMP:10748"/>
        <dbReference type="ChEBI" id="CHEBI:83833"/>
        <dbReference type="ChEBI" id="CHEBI:83834"/>
        <dbReference type="EC" id="5.2.1.8"/>
    </reaction>
</comment>
<evidence type="ECO:0000259" key="3">
    <source>
        <dbReference type="PROSITE" id="PS50072"/>
    </source>
</evidence>
<dbReference type="CDD" id="cd00317">
    <property type="entry name" value="cyclophilin"/>
    <property type="match status" value="1"/>
</dbReference>
<name>A0ABW6QRJ5_9NOCA</name>
<protein>
    <recommendedName>
        <fullName evidence="2">Peptidyl-prolyl cis-trans isomerase</fullName>
        <shortName evidence="2">PPIase</shortName>
        <ecNumber evidence="2">5.2.1.8</ecNumber>
    </recommendedName>
</protein>
<evidence type="ECO:0000256" key="1">
    <source>
        <dbReference type="ARBA" id="ARBA00002388"/>
    </source>
</evidence>
<comment type="similarity">
    <text evidence="2">Belongs to the cyclophilin-type PPIase family.</text>
</comment>
<dbReference type="PRINTS" id="PR00153">
    <property type="entry name" value="CSAPPISMRASE"/>
</dbReference>
<dbReference type="Proteomes" id="UP001601948">
    <property type="component" value="Unassembled WGS sequence"/>
</dbReference>
<keyword evidence="5" id="KW-1185">Reference proteome</keyword>
<dbReference type="PANTHER" id="PTHR45625:SF3">
    <property type="entry name" value="PEPTIDYL-PROLYL CIS-TRANS ISOMERASE B-RELATED"/>
    <property type="match status" value="1"/>
</dbReference>
<dbReference type="Pfam" id="PF00160">
    <property type="entry name" value="Pro_isomerase"/>
    <property type="match status" value="1"/>
</dbReference>
<keyword evidence="2" id="KW-0697">Rotamase</keyword>
<dbReference type="PANTHER" id="PTHR45625">
    <property type="entry name" value="PEPTIDYL-PROLYL CIS-TRANS ISOMERASE-RELATED"/>
    <property type="match status" value="1"/>
</dbReference>
<dbReference type="EMBL" id="JBIAPI010000002">
    <property type="protein sequence ID" value="MFF3223847.1"/>
    <property type="molecule type" value="Genomic_DNA"/>
</dbReference>
<evidence type="ECO:0000313" key="5">
    <source>
        <dbReference type="Proteomes" id="UP001601948"/>
    </source>
</evidence>
<dbReference type="PROSITE" id="PS50072">
    <property type="entry name" value="CSA_PPIASE_2"/>
    <property type="match status" value="1"/>
</dbReference>
<dbReference type="SUPFAM" id="SSF50891">
    <property type="entry name" value="Cyclophilin-like"/>
    <property type="match status" value="1"/>
</dbReference>
<comment type="caution">
    <text evidence="4">The sequence shown here is derived from an EMBL/GenBank/DDBJ whole genome shotgun (WGS) entry which is preliminary data.</text>
</comment>
<organism evidence="4 5">
    <name type="scientific">Nocardia suismassiliense</name>
    <dbReference type="NCBI Taxonomy" id="2077092"/>
    <lineage>
        <taxon>Bacteria</taxon>
        <taxon>Bacillati</taxon>
        <taxon>Actinomycetota</taxon>
        <taxon>Actinomycetes</taxon>
        <taxon>Mycobacteriales</taxon>
        <taxon>Nocardiaceae</taxon>
        <taxon>Nocardia</taxon>
    </lineage>
</organism>
<evidence type="ECO:0000313" key="4">
    <source>
        <dbReference type="EMBL" id="MFF3223847.1"/>
    </source>
</evidence>
<proteinExistence type="inferred from homology"/>
<dbReference type="RefSeq" id="WP_387717104.1">
    <property type="nucleotide sequence ID" value="NZ_JBIAPI010000002.1"/>
</dbReference>
<reference evidence="4 5" key="1">
    <citation type="submission" date="2024-10" db="EMBL/GenBank/DDBJ databases">
        <title>The Natural Products Discovery Center: Release of the First 8490 Sequenced Strains for Exploring Actinobacteria Biosynthetic Diversity.</title>
        <authorList>
            <person name="Kalkreuter E."/>
            <person name="Kautsar S.A."/>
            <person name="Yang D."/>
            <person name="Bader C.D."/>
            <person name="Teijaro C.N."/>
            <person name="Fluegel L."/>
            <person name="Davis C.M."/>
            <person name="Simpson J.R."/>
            <person name="Lauterbach L."/>
            <person name="Steele A.D."/>
            <person name="Gui C."/>
            <person name="Meng S."/>
            <person name="Li G."/>
            <person name="Viehrig K."/>
            <person name="Ye F."/>
            <person name="Su P."/>
            <person name="Kiefer A.F."/>
            <person name="Nichols A."/>
            <person name="Cepeda A.J."/>
            <person name="Yan W."/>
            <person name="Fan B."/>
            <person name="Jiang Y."/>
            <person name="Adhikari A."/>
            <person name="Zheng C.-J."/>
            <person name="Schuster L."/>
            <person name="Cowan T.M."/>
            <person name="Smanski M.J."/>
            <person name="Chevrette M.G."/>
            <person name="De Carvalho L.P.S."/>
            <person name="Shen B."/>
        </authorList>
    </citation>
    <scope>NUCLEOTIDE SEQUENCE [LARGE SCALE GENOMIC DNA]</scope>
    <source>
        <strain evidence="4 5">NPDC003040</strain>
    </source>
</reference>
<dbReference type="GO" id="GO:0003755">
    <property type="term" value="F:peptidyl-prolyl cis-trans isomerase activity"/>
    <property type="evidence" value="ECO:0007669"/>
    <property type="project" value="UniProtKB-EC"/>
</dbReference>
<dbReference type="Gene3D" id="2.40.100.10">
    <property type="entry name" value="Cyclophilin-like"/>
    <property type="match status" value="1"/>
</dbReference>
<evidence type="ECO:0000256" key="2">
    <source>
        <dbReference type="RuleBase" id="RU363019"/>
    </source>
</evidence>
<keyword evidence="2 4" id="KW-0413">Isomerase</keyword>